<evidence type="ECO:0000313" key="2">
    <source>
        <dbReference type="Proteomes" id="UP001346869"/>
    </source>
</evidence>
<accession>A0AAN7Y9X0</accession>
<evidence type="ECO:0000313" key="1">
    <source>
        <dbReference type="EMBL" id="KAK5873490.1"/>
    </source>
</evidence>
<comment type="caution">
    <text evidence="1">The sequence shown here is derived from an EMBL/GenBank/DDBJ whole genome shotgun (WGS) entry which is preliminary data.</text>
</comment>
<gene>
    <name evidence="1" type="ORF">PBY51_018526</name>
</gene>
<keyword evidence="2" id="KW-1185">Reference proteome</keyword>
<sequence>MNCEYEFSLYNPPPPPQIFEVTVFRVSLKVLTEERGNICMLSLLVFSICQGQSRTACWDMDAQSASQRKSGGEQRFLRATDGVNPTTLFIREVPQQDVPEDSEDS</sequence>
<organism evidence="1 2">
    <name type="scientific">Eleginops maclovinus</name>
    <name type="common">Patagonian blennie</name>
    <name type="synonym">Eleginus maclovinus</name>
    <dbReference type="NCBI Taxonomy" id="56733"/>
    <lineage>
        <taxon>Eukaryota</taxon>
        <taxon>Metazoa</taxon>
        <taxon>Chordata</taxon>
        <taxon>Craniata</taxon>
        <taxon>Vertebrata</taxon>
        <taxon>Euteleostomi</taxon>
        <taxon>Actinopterygii</taxon>
        <taxon>Neopterygii</taxon>
        <taxon>Teleostei</taxon>
        <taxon>Neoteleostei</taxon>
        <taxon>Acanthomorphata</taxon>
        <taxon>Eupercaria</taxon>
        <taxon>Perciformes</taxon>
        <taxon>Notothenioidei</taxon>
        <taxon>Eleginopidae</taxon>
        <taxon>Eleginops</taxon>
    </lineage>
</organism>
<proteinExistence type="predicted"/>
<name>A0AAN7Y9X0_ELEMC</name>
<dbReference type="EMBL" id="JAUZQC010000003">
    <property type="protein sequence ID" value="KAK5873490.1"/>
    <property type="molecule type" value="Genomic_DNA"/>
</dbReference>
<reference evidence="1 2" key="2">
    <citation type="journal article" date="2023" name="Mol. Biol. Evol.">
        <title>Genomics of Secondarily Temperate Adaptation in the Only Non-Antarctic Icefish.</title>
        <authorList>
            <person name="Rivera-Colon A.G."/>
            <person name="Rayamajhi N."/>
            <person name="Minhas B.F."/>
            <person name="Madrigal G."/>
            <person name="Bilyk K.T."/>
            <person name="Yoon V."/>
            <person name="Hune M."/>
            <person name="Gregory S."/>
            <person name="Cheng C.H.C."/>
            <person name="Catchen J.M."/>
        </authorList>
    </citation>
    <scope>NUCLEOTIDE SEQUENCE [LARGE SCALE GENOMIC DNA]</scope>
    <source>
        <strain evidence="1">JMC-PN-2008</strain>
    </source>
</reference>
<reference evidence="1 2" key="1">
    <citation type="journal article" date="2023" name="Genes (Basel)">
        <title>Chromosome-Level Genome Assembly and Circadian Gene Repertoire of the Patagonia Blennie Eleginops maclovinus-The Closest Ancestral Proxy of Antarctic Cryonotothenioids.</title>
        <authorList>
            <person name="Cheng C.C."/>
            <person name="Rivera-Colon A.G."/>
            <person name="Minhas B.F."/>
            <person name="Wilson L."/>
            <person name="Rayamajhi N."/>
            <person name="Vargas-Chacoff L."/>
            <person name="Catchen J.M."/>
        </authorList>
    </citation>
    <scope>NUCLEOTIDE SEQUENCE [LARGE SCALE GENOMIC DNA]</scope>
    <source>
        <strain evidence="1">JMC-PN-2008</strain>
    </source>
</reference>
<dbReference type="Proteomes" id="UP001346869">
    <property type="component" value="Unassembled WGS sequence"/>
</dbReference>
<protein>
    <submittedName>
        <fullName evidence="1">Uncharacterized protein</fullName>
    </submittedName>
</protein>
<dbReference type="AlphaFoldDB" id="A0AAN7Y9X0"/>